<gene>
    <name evidence="7" type="ORF">TRITD_3Bv1G194800</name>
</gene>
<organism evidence="7 8">
    <name type="scientific">Triticum turgidum subsp. durum</name>
    <name type="common">Durum wheat</name>
    <name type="synonym">Triticum durum</name>
    <dbReference type="NCBI Taxonomy" id="4567"/>
    <lineage>
        <taxon>Eukaryota</taxon>
        <taxon>Viridiplantae</taxon>
        <taxon>Streptophyta</taxon>
        <taxon>Embryophyta</taxon>
        <taxon>Tracheophyta</taxon>
        <taxon>Spermatophyta</taxon>
        <taxon>Magnoliopsida</taxon>
        <taxon>Liliopsida</taxon>
        <taxon>Poales</taxon>
        <taxon>Poaceae</taxon>
        <taxon>BOP clade</taxon>
        <taxon>Pooideae</taxon>
        <taxon>Triticodae</taxon>
        <taxon>Triticeae</taxon>
        <taxon>Triticinae</taxon>
        <taxon>Triticum</taxon>
    </lineage>
</organism>
<dbReference type="InterPro" id="IPR041118">
    <property type="entry name" value="Rx_N"/>
</dbReference>
<evidence type="ECO:0000256" key="4">
    <source>
        <dbReference type="ARBA" id="ARBA00022741"/>
    </source>
</evidence>
<evidence type="ECO:0000256" key="3">
    <source>
        <dbReference type="ARBA" id="ARBA00022737"/>
    </source>
</evidence>
<evidence type="ECO:0000256" key="2">
    <source>
        <dbReference type="ARBA" id="ARBA00022614"/>
    </source>
</evidence>
<dbReference type="Gene3D" id="1.20.5.4130">
    <property type="match status" value="1"/>
</dbReference>
<protein>
    <recommendedName>
        <fullName evidence="6">Disease resistance N-terminal domain-containing protein</fullName>
    </recommendedName>
</protein>
<dbReference type="PANTHER" id="PTHR19338">
    <property type="entry name" value="TRANSLOCASE OF INNER MITOCHONDRIAL MEMBRANE 13 HOMOLOG"/>
    <property type="match status" value="1"/>
</dbReference>
<evidence type="ECO:0000313" key="7">
    <source>
        <dbReference type="EMBL" id="VAH81281.1"/>
    </source>
</evidence>
<dbReference type="GO" id="GO:0006952">
    <property type="term" value="P:defense response"/>
    <property type="evidence" value="ECO:0007669"/>
    <property type="project" value="UniProtKB-KW"/>
</dbReference>
<keyword evidence="4" id="KW-0547">Nucleotide-binding</keyword>
<feature type="domain" description="Disease resistance N-terminal" evidence="6">
    <location>
        <begin position="12"/>
        <end position="93"/>
    </location>
</feature>
<keyword evidence="2" id="KW-0433">Leucine-rich repeat</keyword>
<accession>A0A9R1S688</accession>
<dbReference type="CDD" id="cd14798">
    <property type="entry name" value="RX-CC_like"/>
    <property type="match status" value="1"/>
</dbReference>
<reference evidence="7 8" key="1">
    <citation type="submission" date="2017-09" db="EMBL/GenBank/DDBJ databases">
        <authorList>
            <consortium name="International Durum Wheat Genome Sequencing Consortium (IDWGSC)"/>
            <person name="Milanesi L."/>
        </authorList>
    </citation>
    <scope>NUCLEOTIDE SEQUENCE [LARGE SCALE GENOMIC DNA]</scope>
    <source>
        <strain evidence="8">cv. Svevo</strain>
    </source>
</reference>
<dbReference type="AlphaFoldDB" id="A0A9R1S688"/>
<dbReference type="PANTHER" id="PTHR19338:SF45">
    <property type="entry name" value="RX N-TERMINAL DOMAIN-CONTAINING PROTEIN"/>
    <property type="match status" value="1"/>
</dbReference>
<dbReference type="EMBL" id="LT934116">
    <property type="protein sequence ID" value="VAH81281.1"/>
    <property type="molecule type" value="Genomic_DNA"/>
</dbReference>
<evidence type="ECO:0000259" key="6">
    <source>
        <dbReference type="Pfam" id="PF18052"/>
    </source>
</evidence>
<evidence type="ECO:0000256" key="1">
    <source>
        <dbReference type="ARBA" id="ARBA00008894"/>
    </source>
</evidence>
<sequence length="188" mass="21096">MENAVGALSDMVEALPGKLGELLQQDYEPLSCARGDVTFFQAELSTMHAVVLRCEALEEPDVQATSWIAQVRDIAYDIEEWVDLFAHRVDAGTNNAGAGTNNADAGTSHRFSRWIRRLTTIPNRHIFATELKELRARVVEVSKLRKRHSLGPQMSSHHAPAVDPRLFALYADSAERDRTGRGTRWRGW</sequence>
<dbReference type="Pfam" id="PF18052">
    <property type="entry name" value="Rx_N"/>
    <property type="match status" value="1"/>
</dbReference>
<dbReference type="InterPro" id="IPR038005">
    <property type="entry name" value="RX-like_CC"/>
</dbReference>
<proteinExistence type="inferred from homology"/>
<dbReference type="Gramene" id="TRITD3Bv1G194800.1">
    <property type="protein sequence ID" value="TRITD3Bv1G194800.1"/>
    <property type="gene ID" value="TRITD3Bv1G194800"/>
</dbReference>
<keyword evidence="8" id="KW-1185">Reference proteome</keyword>
<comment type="similarity">
    <text evidence="1">Belongs to the disease resistance NB-LRR family.</text>
</comment>
<name>A0A9R1S688_TRITD</name>
<evidence type="ECO:0000313" key="8">
    <source>
        <dbReference type="Proteomes" id="UP000324705"/>
    </source>
</evidence>
<dbReference type="Proteomes" id="UP000324705">
    <property type="component" value="Chromosome 3B"/>
</dbReference>
<keyword evidence="3" id="KW-0677">Repeat</keyword>
<keyword evidence="5" id="KW-0611">Plant defense</keyword>
<evidence type="ECO:0000256" key="5">
    <source>
        <dbReference type="ARBA" id="ARBA00022821"/>
    </source>
</evidence>
<dbReference type="GO" id="GO:0000166">
    <property type="term" value="F:nucleotide binding"/>
    <property type="evidence" value="ECO:0007669"/>
    <property type="project" value="UniProtKB-KW"/>
</dbReference>